<dbReference type="PANTHER" id="PTHR46384">
    <property type="entry name" value="MOTILE SPERM DOMAIN-CONTAINING PROTEIN 2"/>
    <property type="match status" value="1"/>
</dbReference>
<keyword evidence="2" id="KW-0812">Transmembrane</keyword>
<keyword evidence="1" id="KW-0175">Coiled coil</keyword>
<feature type="domain" description="CRAL-TRIO" evidence="3">
    <location>
        <begin position="95"/>
        <end position="251"/>
    </location>
</feature>
<evidence type="ECO:0000256" key="2">
    <source>
        <dbReference type="SAM" id="Phobius"/>
    </source>
</evidence>
<evidence type="ECO:0000259" key="3">
    <source>
        <dbReference type="PROSITE" id="PS50191"/>
    </source>
</evidence>
<reference evidence="6" key="1">
    <citation type="submission" date="2025-08" db="UniProtKB">
        <authorList>
            <consortium name="RefSeq"/>
        </authorList>
    </citation>
    <scope>IDENTIFICATION</scope>
    <source>
        <tissue evidence="6">Muscle</tissue>
    </source>
</reference>
<dbReference type="GeneID" id="106460464"/>
<dbReference type="InterPro" id="IPR000535">
    <property type="entry name" value="MSP_dom"/>
</dbReference>
<dbReference type="Gene3D" id="3.40.525.10">
    <property type="entry name" value="CRAL-TRIO lipid binding domain"/>
    <property type="match status" value="1"/>
</dbReference>
<name>A0ABM1SH08_LIMPO</name>
<protein>
    <submittedName>
        <fullName evidence="6">Motile sperm domain-containing protein 2-like</fullName>
    </submittedName>
</protein>
<dbReference type="SUPFAM" id="SSF52087">
    <property type="entry name" value="CRAL/TRIO domain"/>
    <property type="match status" value="1"/>
</dbReference>
<dbReference type="InterPro" id="IPR036865">
    <property type="entry name" value="CRAL-TRIO_dom_sf"/>
</dbReference>
<dbReference type="CDD" id="cd00170">
    <property type="entry name" value="SEC14"/>
    <property type="match status" value="1"/>
</dbReference>
<dbReference type="PANTHER" id="PTHR46384:SF1">
    <property type="entry name" value="MOTILE SPERM DOMAIN-CONTAINING PROTEIN 2"/>
    <property type="match status" value="1"/>
</dbReference>
<dbReference type="SMART" id="SM00516">
    <property type="entry name" value="SEC14"/>
    <property type="match status" value="1"/>
</dbReference>
<sequence length="536" mass="62000">MSPQNDVNHTSSLLDDTSINMELVTEVRKRVLEQLDLPDWKDNYDQRDIERLMQDNWYCARFIKHQRDDIENSLNMIREALKWRKEMEIHDLGEHNLYAEYFSLGATFPYNCDKAGFRILVMRVKLHTKNAATMLEQKKFVAYWIEKLDHETNGGKISILMDFSDSGFSNMDMELTFYIVSLFKYYFPFALGYVYVYEMPWLFNACWKIIKNLLPEEATVRFKFINKSSIGEYIAVDQLPIHLGGSCPRDYAILQSNDKGKKLSSITNVYPRKKKVYFAKENEIYESDKNYNIEKKFTSNDQNILLSPHSSSGDIQSLGSLLKMCPGLAIVFPETSDSEATYVCLTLTSITSNCVAYKLKTNNLGNYHVHPSFGVIKPGEYIIVHIQLTPGSRCGTTDKLLLLAVEIEDEDAKGLQINKLWENNYPEKILKHKFRCVHPVSMLGDVVNKSLGTTSIHTQTDHLPHKILEDKIESMQKEMLQLQKQNDTLQKCQKIVIILLLLLVFLQMIVIVSQQFYSWESRDHPDLSSSPFEINN</sequence>
<dbReference type="InterPro" id="IPR008962">
    <property type="entry name" value="PapD-like_sf"/>
</dbReference>
<evidence type="ECO:0000259" key="4">
    <source>
        <dbReference type="PROSITE" id="PS50202"/>
    </source>
</evidence>
<dbReference type="SUPFAM" id="SSF49354">
    <property type="entry name" value="PapD-like"/>
    <property type="match status" value="1"/>
</dbReference>
<dbReference type="InterPro" id="IPR053012">
    <property type="entry name" value="ER-organelle_contact"/>
</dbReference>
<dbReference type="Proteomes" id="UP000694941">
    <property type="component" value="Unplaced"/>
</dbReference>
<gene>
    <name evidence="6" type="primary">LOC106460464</name>
</gene>
<dbReference type="RefSeq" id="XP_022242913.1">
    <property type="nucleotide sequence ID" value="XM_022387205.1"/>
</dbReference>
<feature type="domain" description="MSP" evidence="4">
    <location>
        <begin position="321"/>
        <end position="439"/>
    </location>
</feature>
<accession>A0ABM1SH08</accession>
<proteinExistence type="predicted"/>
<dbReference type="InterPro" id="IPR013783">
    <property type="entry name" value="Ig-like_fold"/>
</dbReference>
<feature type="transmembrane region" description="Helical" evidence="2">
    <location>
        <begin position="495"/>
        <end position="512"/>
    </location>
</feature>
<feature type="coiled-coil region" evidence="1">
    <location>
        <begin position="465"/>
        <end position="492"/>
    </location>
</feature>
<evidence type="ECO:0000313" key="6">
    <source>
        <dbReference type="RefSeq" id="XP_022242913.1"/>
    </source>
</evidence>
<dbReference type="Pfam" id="PF00650">
    <property type="entry name" value="CRAL_TRIO"/>
    <property type="match status" value="1"/>
</dbReference>
<dbReference type="SUPFAM" id="SSF46938">
    <property type="entry name" value="CRAL/TRIO N-terminal domain"/>
    <property type="match status" value="1"/>
</dbReference>
<dbReference type="PROSITE" id="PS50191">
    <property type="entry name" value="CRAL_TRIO"/>
    <property type="match status" value="1"/>
</dbReference>
<dbReference type="PROSITE" id="PS50202">
    <property type="entry name" value="MSP"/>
    <property type="match status" value="1"/>
</dbReference>
<evidence type="ECO:0000256" key="1">
    <source>
        <dbReference type="SAM" id="Coils"/>
    </source>
</evidence>
<dbReference type="Pfam" id="PF00635">
    <property type="entry name" value="Motile_Sperm"/>
    <property type="match status" value="1"/>
</dbReference>
<dbReference type="InterPro" id="IPR036273">
    <property type="entry name" value="CRAL/TRIO_N_dom_sf"/>
</dbReference>
<evidence type="ECO:0000313" key="5">
    <source>
        <dbReference type="Proteomes" id="UP000694941"/>
    </source>
</evidence>
<organism evidence="5 6">
    <name type="scientific">Limulus polyphemus</name>
    <name type="common">Atlantic horseshoe crab</name>
    <dbReference type="NCBI Taxonomy" id="6850"/>
    <lineage>
        <taxon>Eukaryota</taxon>
        <taxon>Metazoa</taxon>
        <taxon>Ecdysozoa</taxon>
        <taxon>Arthropoda</taxon>
        <taxon>Chelicerata</taxon>
        <taxon>Merostomata</taxon>
        <taxon>Xiphosura</taxon>
        <taxon>Limulidae</taxon>
        <taxon>Limulus</taxon>
    </lineage>
</organism>
<dbReference type="InterPro" id="IPR001251">
    <property type="entry name" value="CRAL-TRIO_dom"/>
</dbReference>
<keyword evidence="2" id="KW-1133">Transmembrane helix</keyword>
<keyword evidence="2" id="KW-0472">Membrane</keyword>
<dbReference type="Gene3D" id="2.60.40.10">
    <property type="entry name" value="Immunoglobulins"/>
    <property type="match status" value="1"/>
</dbReference>
<keyword evidence="5" id="KW-1185">Reference proteome</keyword>